<dbReference type="PROSITE" id="PS50156">
    <property type="entry name" value="SSD"/>
    <property type="match status" value="1"/>
</dbReference>
<keyword evidence="8" id="KW-0443">Lipid metabolism</keyword>
<evidence type="ECO:0000256" key="12">
    <source>
        <dbReference type="ARBA" id="ARBA00034049"/>
    </source>
</evidence>
<feature type="transmembrane region" description="Helical" evidence="13">
    <location>
        <begin position="281"/>
        <end position="304"/>
    </location>
</feature>
<feature type="signal peptide" evidence="14">
    <location>
        <begin position="1"/>
        <end position="24"/>
    </location>
</feature>
<dbReference type="Pfam" id="PF16414">
    <property type="entry name" value="NPC1_N"/>
    <property type="match status" value="1"/>
</dbReference>
<dbReference type="InterPro" id="IPR032190">
    <property type="entry name" value="NPC1_N"/>
</dbReference>
<dbReference type="GO" id="GO:0012505">
    <property type="term" value="C:endomembrane system"/>
    <property type="evidence" value="ECO:0007669"/>
    <property type="project" value="UniProtKB-SubCell"/>
</dbReference>
<dbReference type="FunFam" id="1.20.1640.10:FF:000008">
    <property type="entry name" value="NPC intracellular cholesterol transporter 1"/>
    <property type="match status" value="1"/>
</dbReference>
<reference evidence="16" key="1">
    <citation type="submission" date="2020-11" db="EMBL/GenBank/DDBJ databases">
        <authorList>
            <person name="Tran Van P."/>
        </authorList>
    </citation>
    <scope>NUCLEOTIDE SEQUENCE</scope>
</reference>
<organism evidence="16">
    <name type="scientific">Timema cristinae</name>
    <name type="common">Walking stick</name>
    <dbReference type="NCBI Taxonomy" id="61476"/>
    <lineage>
        <taxon>Eukaryota</taxon>
        <taxon>Metazoa</taxon>
        <taxon>Ecdysozoa</taxon>
        <taxon>Arthropoda</taxon>
        <taxon>Hexapoda</taxon>
        <taxon>Insecta</taxon>
        <taxon>Pterygota</taxon>
        <taxon>Neoptera</taxon>
        <taxon>Polyneoptera</taxon>
        <taxon>Phasmatodea</taxon>
        <taxon>Timematodea</taxon>
        <taxon>Timematoidea</taxon>
        <taxon>Timematidae</taxon>
        <taxon>Timema</taxon>
    </lineage>
</organism>
<keyword evidence="5 14" id="KW-0732">Signal</keyword>
<proteinExistence type="inferred from homology"/>
<keyword evidence="10" id="KW-1015">Disulfide bond</keyword>
<evidence type="ECO:0000313" key="16">
    <source>
        <dbReference type="EMBL" id="CAD7409445.1"/>
    </source>
</evidence>
<feature type="transmembrane region" description="Helical" evidence="13">
    <location>
        <begin position="630"/>
        <end position="651"/>
    </location>
</feature>
<evidence type="ECO:0000256" key="8">
    <source>
        <dbReference type="ARBA" id="ARBA00023098"/>
    </source>
</evidence>
<keyword evidence="9 13" id="KW-0472">Membrane</keyword>
<evidence type="ECO:0000256" key="9">
    <source>
        <dbReference type="ARBA" id="ARBA00023136"/>
    </source>
</evidence>
<feature type="transmembrane region" description="Helical" evidence="13">
    <location>
        <begin position="800"/>
        <end position="825"/>
    </location>
</feature>
<comment type="subcellular location">
    <subcellularLocation>
        <location evidence="1">Endomembrane system</location>
        <topology evidence="1">Multi-pass membrane protein</topology>
    </subcellularLocation>
</comment>
<dbReference type="Pfam" id="PF12349">
    <property type="entry name" value="Sterol-sensing"/>
    <property type="match status" value="2"/>
</dbReference>
<dbReference type="InterPro" id="IPR000731">
    <property type="entry name" value="SSD"/>
</dbReference>
<dbReference type="AlphaFoldDB" id="A0A7R9D7A8"/>
<evidence type="ECO:0000256" key="1">
    <source>
        <dbReference type="ARBA" id="ARBA00004127"/>
    </source>
</evidence>
<evidence type="ECO:0000256" key="3">
    <source>
        <dbReference type="ARBA" id="ARBA00022448"/>
    </source>
</evidence>
<dbReference type="PANTHER" id="PTHR45727:SF2">
    <property type="entry name" value="NPC INTRACELLULAR CHOLESTEROL TRANSPORTER 1"/>
    <property type="match status" value="1"/>
</dbReference>
<dbReference type="InterPro" id="IPR053958">
    <property type="entry name" value="HMGCR/SNAP/NPC1-like_SSD"/>
</dbReference>
<dbReference type="SUPFAM" id="SSF82866">
    <property type="entry name" value="Multidrug efflux transporter AcrB transmembrane domain"/>
    <property type="match status" value="1"/>
</dbReference>
<evidence type="ECO:0000256" key="6">
    <source>
        <dbReference type="ARBA" id="ARBA00022989"/>
    </source>
</evidence>
<dbReference type="GO" id="GO:0005886">
    <property type="term" value="C:plasma membrane"/>
    <property type="evidence" value="ECO:0007669"/>
    <property type="project" value="TreeGrafter"/>
</dbReference>
<sequence length="883" mass="96387">MWCPIPCTMATLALALVLTPLVSGEDSCIWYGVCNTNQQGLKQDCPYNGTAKQLTDQDAISTLQGICPHLVKDASQVYTCCSAEQVGVLSSNIGLAKTLMTRCATCYKNLLRQLCDFTCGTFQSQFMVPVGIKPTTGVYATADTPYYIDELDVHLSGDYGFGTYNSCSAVSLVSSGGKVTDAMCIHQGQTGCSAERFFGYMGSTKYNSLVPFQINYKIGDDAPAGIIPYDETAIPCEQPYDNESQACSCMDCLASCPKGASTGESFTDPDKKFLIVGIDGVLFIMIIIFVILLLTGALIAWWTASRGNAIKKTRKERKASSLNKIEYKFEKFLEKYFEKWGIAIASRPSLVLFVSTWLVAALGYGAFGLQVTTDPVEIWAAPLSQSRLEKDYIRPALPTLLPHRAGVHQGRGAGPGAYLRQGLVRGGCAPLAVFVHLGSNGENVTFGPVFRKEFLLAVYELEQQIRHIGLDSDISLKDICFAPLVLDKATSESNCTVQSVWGYLNNDPSKLEDSATSNYLDTILKCLKGSYDMECLAPYGGPVEPGVAVGGYLALGGTYDYMLATGLSLTFLVDNNVNKTLQEPAKLWEEKFISFMKNWSVSAKPKFMEVAFSSERSIQDEIDRESKAEVATVVISYVVMFVYISLALGRVRSFRTLMVDSKITLGVGGIVIVLMAVVSAIGIFGYCGVVTTLLTIEVIPFLVLAVGVDNIFILVQAHQRDERRQGETHAQHIGRTLSKVGPSMLLTSLSESTCFSLGETLLAEDSANSFFDSGVTSPPLSIHTKVESRALSDMPAVHTFALYATVALLLDFIFQITCFIALLALDDKRQAVSTPTRVSRFSLLRRQYGWVPLQNLILTPKQISTYTLHPRQSLSSANQNIAR</sequence>
<dbReference type="GO" id="GO:0015485">
    <property type="term" value="F:cholesterol binding"/>
    <property type="evidence" value="ECO:0007669"/>
    <property type="project" value="TreeGrafter"/>
</dbReference>
<dbReference type="InterPro" id="IPR053956">
    <property type="entry name" value="NPC1_MLD"/>
</dbReference>
<evidence type="ECO:0000256" key="13">
    <source>
        <dbReference type="SAM" id="Phobius"/>
    </source>
</evidence>
<evidence type="ECO:0000256" key="4">
    <source>
        <dbReference type="ARBA" id="ARBA00022692"/>
    </source>
</evidence>
<feature type="transmembrane region" description="Helical" evidence="13">
    <location>
        <begin position="698"/>
        <end position="715"/>
    </location>
</feature>
<keyword evidence="4 13" id="KW-0812">Transmembrane</keyword>
<evidence type="ECO:0000256" key="11">
    <source>
        <dbReference type="ARBA" id="ARBA00023180"/>
    </source>
</evidence>
<keyword evidence="6 13" id="KW-1133">Transmembrane helix</keyword>
<dbReference type="GO" id="GO:0006629">
    <property type="term" value="P:lipid metabolic process"/>
    <property type="evidence" value="ECO:0007669"/>
    <property type="project" value="UniProtKB-KW"/>
</dbReference>
<comment type="similarity">
    <text evidence="2">Belongs to the patched family.</text>
</comment>
<accession>A0A7R9D7A8</accession>
<evidence type="ECO:0000259" key="15">
    <source>
        <dbReference type="PROSITE" id="PS50156"/>
    </source>
</evidence>
<gene>
    <name evidence="16" type="ORF">TCEB3V08_LOCUS10024</name>
</gene>
<dbReference type="GO" id="GO:0030299">
    <property type="term" value="P:intestinal cholesterol absorption"/>
    <property type="evidence" value="ECO:0007669"/>
    <property type="project" value="TreeGrafter"/>
</dbReference>
<keyword evidence="7" id="KW-0445">Lipid transport</keyword>
<dbReference type="EMBL" id="OC321106">
    <property type="protein sequence ID" value="CAD7409445.1"/>
    <property type="molecule type" value="Genomic_DNA"/>
</dbReference>
<feature type="domain" description="SSD" evidence="15">
    <location>
        <begin position="629"/>
        <end position="825"/>
    </location>
</feature>
<keyword evidence="11" id="KW-0325">Glycoprotein</keyword>
<dbReference type="GO" id="GO:0015918">
    <property type="term" value="P:sterol transport"/>
    <property type="evidence" value="ECO:0007669"/>
    <property type="project" value="TreeGrafter"/>
</dbReference>
<keyword evidence="3" id="KW-0813">Transport</keyword>
<feature type="chain" id="PRO_5031034016" description="SSD domain-containing protein" evidence="14">
    <location>
        <begin position="25"/>
        <end position="883"/>
    </location>
</feature>
<name>A0A7R9D7A8_TIMCR</name>
<evidence type="ECO:0000256" key="2">
    <source>
        <dbReference type="ARBA" id="ARBA00005585"/>
    </source>
</evidence>
<feature type="transmembrane region" description="Helical" evidence="13">
    <location>
        <begin position="663"/>
        <end position="686"/>
    </location>
</feature>
<evidence type="ECO:0000256" key="14">
    <source>
        <dbReference type="SAM" id="SignalP"/>
    </source>
</evidence>
<comment type="catalytic activity">
    <reaction evidence="12">
        <text>cholesterol(in) = cholesterol(out)</text>
        <dbReference type="Rhea" id="RHEA:39747"/>
        <dbReference type="ChEBI" id="CHEBI:16113"/>
    </reaction>
</comment>
<dbReference type="PANTHER" id="PTHR45727">
    <property type="entry name" value="NPC INTRACELLULAR CHOLESTEROL TRANSPORTER 1"/>
    <property type="match status" value="1"/>
</dbReference>
<evidence type="ECO:0000256" key="10">
    <source>
        <dbReference type="ARBA" id="ARBA00023157"/>
    </source>
</evidence>
<evidence type="ECO:0000256" key="5">
    <source>
        <dbReference type="ARBA" id="ARBA00022729"/>
    </source>
</evidence>
<protein>
    <recommendedName>
        <fullName evidence="15">SSD domain-containing protein</fullName>
    </recommendedName>
</protein>
<dbReference type="Gene3D" id="1.20.1640.10">
    <property type="entry name" value="Multidrug efflux transporter AcrB transmembrane domain"/>
    <property type="match status" value="1"/>
</dbReference>
<dbReference type="Pfam" id="PF22314">
    <property type="entry name" value="NPC1_MLD"/>
    <property type="match status" value="1"/>
</dbReference>
<dbReference type="GO" id="GO:0042632">
    <property type="term" value="P:cholesterol homeostasis"/>
    <property type="evidence" value="ECO:0007669"/>
    <property type="project" value="TreeGrafter"/>
</dbReference>
<evidence type="ECO:0000256" key="7">
    <source>
        <dbReference type="ARBA" id="ARBA00023055"/>
    </source>
</evidence>